<reference evidence="1" key="1">
    <citation type="journal article" date="2019" name="Sci. Rep.">
        <title>Draft genome of Tanacetum cinerariifolium, the natural source of mosquito coil.</title>
        <authorList>
            <person name="Yamashiro T."/>
            <person name="Shiraishi A."/>
            <person name="Satake H."/>
            <person name="Nakayama K."/>
        </authorList>
    </citation>
    <scope>NUCLEOTIDE SEQUENCE</scope>
</reference>
<dbReference type="EMBL" id="BKCJ010004558">
    <property type="protein sequence ID" value="GEU61754.1"/>
    <property type="molecule type" value="Genomic_DNA"/>
</dbReference>
<evidence type="ECO:0000313" key="1">
    <source>
        <dbReference type="EMBL" id="GEU61754.1"/>
    </source>
</evidence>
<protein>
    <submittedName>
        <fullName evidence="1">Uncharacterized protein</fullName>
    </submittedName>
</protein>
<proteinExistence type="predicted"/>
<dbReference type="AlphaFoldDB" id="A0A6L2LN84"/>
<gene>
    <name evidence="1" type="ORF">Tci_033732</name>
</gene>
<name>A0A6L2LN84_TANCI</name>
<comment type="caution">
    <text evidence="1">The sequence shown here is derived from an EMBL/GenBank/DDBJ whole genome shotgun (WGS) entry which is preliminary data.</text>
</comment>
<sequence>MSTNSKTTTSVLHNAIMETDGKNRPLMLAPTIAATDDAPAQRESQMMGTYATVGEDIKERIDVDAEVVHIILTGNDNDIYSIVMHVPMPRICGKQLNV</sequence>
<accession>A0A6L2LN84</accession>
<organism evidence="1">
    <name type="scientific">Tanacetum cinerariifolium</name>
    <name type="common">Dalmatian daisy</name>
    <name type="synonym">Chrysanthemum cinerariifolium</name>
    <dbReference type="NCBI Taxonomy" id="118510"/>
    <lineage>
        <taxon>Eukaryota</taxon>
        <taxon>Viridiplantae</taxon>
        <taxon>Streptophyta</taxon>
        <taxon>Embryophyta</taxon>
        <taxon>Tracheophyta</taxon>
        <taxon>Spermatophyta</taxon>
        <taxon>Magnoliopsida</taxon>
        <taxon>eudicotyledons</taxon>
        <taxon>Gunneridae</taxon>
        <taxon>Pentapetalae</taxon>
        <taxon>asterids</taxon>
        <taxon>campanulids</taxon>
        <taxon>Asterales</taxon>
        <taxon>Asteraceae</taxon>
        <taxon>Asteroideae</taxon>
        <taxon>Anthemideae</taxon>
        <taxon>Anthemidinae</taxon>
        <taxon>Tanacetum</taxon>
    </lineage>
</organism>